<evidence type="ECO:0000313" key="1">
    <source>
        <dbReference type="EMBL" id="MBI6629911.1"/>
    </source>
</evidence>
<accession>A0A934HMY6</accession>
<protein>
    <submittedName>
        <fullName evidence="1">Squalene/phytoene synthase family protein</fullName>
    </submittedName>
</protein>
<dbReference type="SUPFAM" id="SSF48576">
    <property type="entry name" value="Terpenoid synthases"/>
    <property type="match status" value="1"/>
</dbReference>
<proteinExistence type="predicted"/>
<dbReference type="Gene3D" id="1.10.600.10">
    <property type="entry name" value="Farnesyl Diphosphate Synthase"/>
    <property type="match status" value="1"/>
</dbReference>
<dbReference type="EMBL" id="JAEIJD010000005">
    <property type="protein sequence ID" value="MBI6629911.1"/>
    <property type="molecule type" value="Genomic_DNA"/>
</dbReference>
<dbReference type="InterPro" id="IPR008949">
    <property type="entry name" value="Isoprenoid_synthase_dom_sf"/>
</dbReference>
<sequence>MQFDEDLTACAALVERSDPDRFRATMAAPPPARRVLFPLYALNVEVSRAPWVTQEPMIAEMRLQWWREALEQIAKGETPRRHEVITPLARVLSPELGARLDAMVAARRWDIYTDPFEDEAHFDRYIDETSGTLIWAAARSLGEAEEAVVRDFAYGVGVANWLRAIPDLEARGRVPLLDGRAEAVAALADRALVRLKRARAMRRAVSPEAAPAMLTGWQAASILREARRMPSRVGAGVLGTSEARARLALIARAATGRW</sequence>
<keyword evidence="2" id="KW-1185">Reference proteome</keyword>
<name>A0A934HMY6_9RHOB</name>
<reference evidence="1" key="1">
    <citation type="submission" date="2020-12" db="EMBL/GenBank/DDBJ databases">
        <title>Pontibaca salina gen. nov., sp. nov., isolated from marine sediment.</title>
        <authorList>
            <person name="Bo J."/>
            <person name="Wang S."/>
            <person name="Song X."/>
            <person name="Du Z."/>
        </authorList>
    </citation>
    <scope>NUCLEOTIDE SEQUENCE</scope>
    <source>
        <strain evidence="1">S1109L</strain>
    </source>
</reference>
<organism evidence="1 2">
    <name type="scientific">Pontibaca salina</name>
    <dbReference type="NCBI Taxonomy" id="2795731"/>
    <lineage>
        <taxon>Bacteria</taxon>
        <taxon>Pseudomonadati</taxon>
        <taxon>Pseudomonadota</taxon>
        <taxon>Alphaproteobacteria</taxon>
        <taxon>Rhodobacterales</taxon>
        <taxon>Roseobacteraceae</taxon>
        <taxon>Pontibaca</taxon>
    </lineage>
</organism>
<dbReference type="Proteomes" id="UP000613255">
    <property type="component" value="Unassembled WGS sequence"/>
</dbReference>
<dbReference type="Pfam" id="PF00494">
    <property type="entry name" value="SQS_PSY"/>
    <property type="match status" value="1"/>
</dbReference>
<dbReference type="AlphaFoldDB" id="A0A934HMY6"/>
<dbReference type="RefSeq" id="WP_198685919.1">
    <property type="nucleotide sequence ID" value="NZ_JAEIJD010000005.1"/>
</dbReference>
<gene>
    <name evidence="1" type="ORF">JAO82_08440</name>
</gene>
<comment type="caution">
    <text evidence="1">The sequence shown here is derived from an EMBL/GenBank/DDBJ whole genome shotgun (WGS) entry which is preliminary data.</text>
</comment>
<evidence type="ECO:0000313" key="2">
    <source>
        <dbReference type="Proteomes" id="UP000613255"/>
    </source>
</evidence>
<dbReference type="InterPro" id="IPR002060">
    <property type="entry name" value="Squ/phyt_synthse"/>
</dbReference>